<evidence type="ECO:0000259" key="2">
    <source>
        <dbReference type="Pfam" id="PF05697"/>
    </source>
</evidence>
<organism evidence="3 4">
    <name type="scientific">Thermaurantimonas aggregans</name>
    <dbReference type="NCBI Taxonomy" id="2173829"/>
    <lineage>
        <taxon>Bacteria</taxon>
        <taxon>Pseudomonadati</taxon>
        <taxon>Bacteroidota</taxon>
        <taxon>Flavobacteriia</taxon>
        <taxon>Flavobacteriales</taxon>
        <taxon>Schleiferiaceae</taxon>
        <taxon>Thermaurantimonas</taxon>
    </lineage>
</organism>
<dbReference type="Pfam" id="PF05697">
    <property type="entry name" value="Trigger_N"/>
    <property type="match status" value="1"/>
</dbReference>
<dbReference type="GO" id="GO:0015031">
    <property type="term" value="P:protein transport"/>
    <property type="evidence" value="ECO:0007669"/>
    <property type="project" value="InterPro"/>
</dbReference>
<dbReference type="EMBL" id="BHZE01000001">
    <property type="protein sequence ID" value="GCD76713.1"/>
    <property type="molecule type" value="Genomic_DNA"/>
</dbReference>
<evidence type="ECO:0000313" key="3">
    <source>
        <dbReference type="EMBL" id="GCD76713.1"/>
    </source>
</evidence>
<dbReference type="Gene3D" id="3.30.70.1050">
    <property type="entry name" value="Trigger factor ribosome-binding domain"/>
    <property type="match status" value="1"/>
</dbReference>
<dbReference type="RefSeq" id="WP_124396787.1">
    <property type="nucleotide sequence ID" value="NZ_BHZE01000001.1"/>
</dbReference>
<proteinExistence type="predicted"/>
<accession>A0A401XI86</accession>
<dbReference type="GO" id="GO:0006457">
    <property type="term" value="P:protein folding"/>
    <property type="evidence" value="ECO:0007669"/>
    <property type="project" value="InterPro"/>
</dbReference>
<dbReference type="InterPro" id="IPR027304">
    <property type="entry name" value="Trigger_fact/SurA_dom_sf"/>
</dbReference>
<dbReference type="SUPFAM" id="SSF109998">
    <property type="entry name" value="Triger factor/SurA peptide-binding domain-like"/>
    <property type="match status" value="1"/>
</dbReference>
<feature type="domain" description="Trigger factor ribosome-binding bacterial" evidence="2">
    <location>
        <begin position="1"/>
        <end position="147"/>
    </location>
</feature>
<gene>
    <name evidence="3" type="ORF">JCM31826_01950</name>
</gene>
<keyword evidence="4" id="KW-1185">Reference proteome</keyword>
<reference evidence="3 4" key="1">
    <citation type="submission" date="2018-11" db="EMBL/GenBank/DDBJ databases">
        <title>Schleiferia aggregans sp. nov., a moderately thermophilic heterotrophic bacterium isolated from microbial mats at a terrestrial hot spring.</title>
        <authorList>
            <person name="Iino T."/>
            <person name="Ohkuma M."/>
            <person name="Haruta S."/>
        </authorList>
    </citation>
    <scope>NUCLEOTIDE SEQUENCE [LARGE SCALE GENOMIC DNA]</scope>
    <source>
        <strain evidence="3 4">LA</strain>
    </source>
</reference>
<evidence type="ECO:0000256" key="1">
    <source>
        <dbReference type="SAM" id="Coils"/>
    </source>
</evidence>
<dbReference type="Proteomes" id="UP000286715">
    <property type="component" value="Unassembled WGS sequence"/>
</dbReference>
<comment type="caution">
    <text evidence="3">The sequence shown here is derived from an EMBL/GenBank/DDBJ whole genome shotgun (WGS) entry which is preliminary data.</text>
</comment>
<dbReference type="OrthoDB" id="9767721at2"/>
<sequence length="433" mass="50637">MEVILTELAENHKKITVTVSKEEFLSERKKAIKKYQKTAVVPGFRPGTAPESLIVKMYGDSFGINETYEKAYKAFEEEVAKNQFKLLLDPVAEFSPEANFSTGENVTVNFEFGTEPEVQIEITEIVSEPLYAVQLTEQEVDEEIARLKNENKNVIEANSLDEAEAFEIITHTHGHDGNQEPEHSVTYISKSDITDDKLQEFVEKFQQKDEHINVFDYLLNPEDKKFDNLRSSHHFHLGRMVKFEEIDELTLAKKIVPSKTFENPEEFKQFLKKDFEEQYNELSKDIFLKKAFEFVRSKITNLPMDFLAKWWNSYEKNKNNTPFETISGSLVWELTNSLINKTLARLLDLQVSWENVIDFYTEQYTKTLPEDQLETMKPLMKNYVEGMLKDKKRAEQMFDRTYEYMLKNALVSHKTNPFTVTLTQFREILSNIN</sequence>
<feature type="coiled-coil region" evidence="1">
    <location>
        <begin position="133"/>
        <end position="164"/>
    </location>
</feature>
<protein>
    <recommendedName>
        <fullName evidence="2">Trigger factor ribosome-binding bacterial domain-containing protein</fullName>
    </recommendedName>
</protein>
<dbReference type="InterPro" id="IPR036611">
    <property type="entry name" value="Trigger_fac_ribosome-bd_sf"/>
</dbReference>
<evidence type="ECO:0000313" key="4">
    <source>
        <dbReference type="Proteomes" id="UP000286715"/>
    </source>
</evidence>
<dbReference type="InterPro" id="IPR008881">
    <property type="entry name" value="Trigger_fac_ribosome-bd_bac"/>
</dbReference>
<keyword evidence="1" id="KW-0175">Coiled coil</keyword>
<name>A0A401XI86_9FLAO</name>
<dbReference type="AlphaFoldDB" id="A0A401XI86"/>
<dbReference type="SUPFAM" id="SSF102735">
    <property type="entry name" value="Trigger factor ribosome-binding domain"/>
    <property type="match status" value="1"/>
</dbReference>